<evidence type="ECO:0000256" key="3">
    <source>
        <dbReference type="ARBA" id="ARBA00022741"/>
    </source>
</evidence>
<comment type="cofactor">
    <cofactor evidence="8">
        <name>a divalent metal cation</name>
        <dbReference type="ChEBI" id="CHEBI:60240"/>
    </cofactor>
</comment>
<accession>A0A7J3V045</accession>
<keyword evidence="5 8" id="KW-0067">ATP-binding</keyword>
<reference evidence="9" key="1">
    <citation type="journal article" date="2020" name="mSystems">
        <title>Genome- and Community-Level Interaction Insights into Carbon Utilization and Element Cycling Functions of Hydrothermarchaeota in Hydrothermal Sediment.</title>
        <authorList>
            <person name="Zhou Z."/>
            <person name="Liu Y."/>
            <person name="Xu W."/>
            <person name="Pan J."/>
            <person name="Luo Z.H."/>
            <person name="Li M."/>
        </authorList>
    </citation>
    <scope>NUCLEOTIDE SEQUENCE [LARGE SCALE GENOMIC DNA]</scope>
    <source>
        <strain evidence="9">SpSt-1038</strain>
    </source>
</reference>
<dbReference type="GO" id="GO:0005737">
    <property type="term" value="C:cytoplasm"/>
    <property type="evidence" value="ECO:0007669"/>
    <property type="project" value="UniProtKB-SubCell"/>
</dbReference>
<dbReference type="GO" id="GO:0019674">
    <property type="term" value="P:NAD+ metabolic process"/>
    <property type="evidence" value="ECO:0007669"/>
    <property type="project" value="InterPro"/>
</dbReference>
<sequence>MKILRISRVGIVAKPNSEEAARVALDAGRFLSSRGIEVIRPAELAKADGCGPNPPPADLVVVVGGDGTIMRTAQMVGSTPLLGIKVGARGFLCETIPEEAIATLTRVLEGKTYLEYKTKLSVALKGRQLPDALNEALVTSARPSKIIRFSVSADGKTIHRGMADGVIVSTTTGATAYALSAGGPIIDPGLDVIEVVFVCPLHHGVRPVILPPSARVEVTLLPGSSGGLLMLDGQVSVDLEDGEKILVEKSRSPAVFLRTAPVDFYDKVRKSLNMGFEG</sequence>
<dbReference type="InterPro" id="IPR017438">
    <property type="entry name" value="ATP-NAD_kinase_N"/>
</dbReference>
<keyword evidence="1 8" id="KW-0963">Cytoplasm</keyword>
<feature type="binding site" evidence="8">
    <location>
        <position position="234"/>
    </location>
    <ligand>
        <name>NAD(+)</name>
        <dbReference type="ChEBI" id="CHEBI:57540"/>
    </ligand>
</feature>
<feature type="binding site" evidence="8">
    <location>
        <begin position="134"/>
        <end position="135"/>
    </location>
    <ligand>
        <name>NAD(+)</name>
        <dbReference type="ChEBI" id="CHEBI:57540"/>
    </ligand>
</feature>
<proteinExistence type="inferred from homology"/>
<comment type="subcellular location">
    <subcellularLocation>
        <location evidence="8">Cytoplasm</location>
    </subcellularLocation>
</comment>
<dbReference type="Pfam" id="PF01513">
    <property type="entry name" value="NAD_kinase"/>
    <property type="match status" value="1"/>
</dbReference>
<comment type="similarity">
    <text evidence="8">Belongs to the NAD kinase family.</text>
</comment>
<dbReference type="AlphaFoldDB" id="A0A7J3V045"/>
<comment type="caution">
    <text evidence="8">Lacks conserved residue(s) required for the propagation of feature annotation.</text>
</comment>
<dbReference type="GO" id="GO:0005524">
    <property type="term" value="F:ATP binding"/>
    <property type="evidence" value="ECO:0007669"/>
    <property type="project" value="UniProtKB-KW"/>
</dbReference>
<dbReference type="InterPro" id="IPR002504">
    <property type="entry name" value="NADK"/>
</dbReference>
<evidence type="ECO:0000256" key="5">
    <source>
        <dbReference type="ARBA" id="ARBA00022840"/>
    </source>
</evidence>
<keyword evidence="3 8" id="KW-0547">Nucleotide-binding</keyword>
<protein>
    <recommendedName>
        <fullName evidence="8">NAD kinase</fullName>
        <ecNumber evidence="8">2.7.1.23</ecNumber>
    </recommendedName>
    <alternativeName>
        <fullName evidence="8">ATP-dependent NAD kinase</fullName>
    </alternativeName>
</protein>
<feature type="binding site" evidence="8">
    <location>
        <position position="145"/>
    </location>
    <ligand>
        <name>NAD(+)</name>
        <dbReference type="ChEBI" id="CHEBI:57540"/>
    </ligand>
</feature>
<evidence type="ECO:0000256" key="7">
    <source>
        <dbReference type="ARBA" id="ARBA00023027"/>
    </source>
</evidence>
<dbReference type="EMBL" id="DRVT01000017">
    <property type="protein sequence ID" value="HHI48860.1"/>
    <property type="molecule type" value="Genomic_DNA"/>
</dbReference>
<feature type="binding site" evidence="8">
    <location>
        <begin position="66"/>
        <end position="67"/>
    </location>
    <ligand>
        <name>NAD(+)</name>
        <dbReference type="ChEBI" id="CHEBI:57540"/>
    </ligand>
</feature>
<dbReference type="SUPFAM" id="SSF111331">
    <property type="entry name" value="NAD kinase/diacylglycerol kinase-like"/>
    <property type="match status" value="1"/>
</dbReference>
<evidence type="ECO:0000256" key="4">
    <source>
        <dbReference type="ARBA" id="ARBA00022777"/>
    </source>
</evidence>
<feature type="binding site" evidence="8">
    <location>
        <position position="71"/>
    </location>
    <ligand>
        <name>NAD(+)</name>
        <dbReference type="ChEBI" id="CHEBI:57540"/>
    </ligand>
</feature>
<dbReference type="GO" id="GO:0046872">
    <property type="term" value="F:metal ion binding"/>
    <property type="evidence" value="ECO:0007669"/>
    <property type="project" value="UniProtKB-UniRule"/>
</dbReference>
<comment type="catalytic activity">
    <reaction evidence="8">
        <text>NAD(+) + ATP = ADP + NADP(+) + H(+)</text>
        <dbReference type="Rhea" id="RHEA:18629"/>
        <dbReference type="ChEBI" id="CHEBI:15378"/>
        <dbReference type="ChEBI" id="CHEBI:30616"/>
        <dbReference type="ChEBI" id="CHEBI:57540"/>
        <dbReference type="ChEBI" id="CHEBI:58349"/>
        <dbReference type="ChEBI" id="CHEBI:456216"/>
        <dbReference type="EC" id="2.7.1.23"/>
    </reaction>
</comment>
<dbReference type="GO" id="GO:0003951">
    <property type="term" value="F:NAD+ kinase activity"/>
    <property type="evidence" value="ECO:0007669"/>
    <property type="project" value="UniProtKB-UniRule"/>
</dbReference>
<keyword evidence="6 8" id="KW-0521">NADP</keyword>
<name>A0A7J3V045_9CREN</name>
<keyword evidence="7 8" id="KW-0520">NAD</keyword>
<dbReference type="Pfam" id="PF20143">
    <property type="entry name" value="NAD_kinase_C"/>
    <property type="match status" value="1"/>
</dbReference>
<keyword evidence="4 8" id="KW-0418">Kinase</keyword>
<dbReference type="Gene3D" id="2.60.200.30">
    <property type="entry name" value="Probable inorganic polyphosphate/atp-NAD kinase, domain 2"/>
    <property type="match status" value="1"/>
</dbReference>
<dbReference type="PANTHER" id="PTHR20275">
    <property type="entry name" value="NAD KINASE"/>
    <property type="match status" value="1"/>
</dbReference>
<evidence type="ECO:0000256" key="1">
    <source>
        <dbReference type="ARBA" id="ARBA00022490"/>
    </source>
</evidence>
<dbReference type="HAMAP" id="MF_00361">
    <property type="entry name" value="NAD_kinase"/>
    <property type="match status" value="1"/>
</dbReference>
<dbReference type="EC" id="2.7.1.23" evidence="8"/>
<evidence type="ECO:0000256" key="8">
    <source>
        <dbReference type="HAMAP-Rule" id="MF_00361"/>
    </source>
</evidence>
<comment type="function">
    <text evidence="8">Involved in the regulation of the intracellular balance of NAD and NADP, and is a key enzyme in the biosynthesis of NADP. Catalyzes specifically the phosphorylation on 2'-hydroxyl of the adenosine moiety of NAD to yield NADP.</text>
</comment>
<organism evidence="9">
    <name type="scientific">Candidatus Methanosuratincola petrocarbonis</name>
    <name type="common">ex Vanwonterghem et al. 2016</name>
    <dbReference type="NCBI Taxonomy" id="1867261"/>
    <lineage>
        <taxon>Archaea</taxon>
        <taxon>Thermoproteota</taxon>
        <taxon>Methanosuratincolia</taxon>
        <taxon>Candidatus Methanomethylicales</taxon>
        <taxon>Candidatus Methanomethylicaceae</taxon>
        <taxon>Candidatus Methanosuratincola (ex Vanwonterghem et al. 2016)</taxon>
    </lineage>
</organism>
<feature type="binding site" evidence="8">
    <location>
        <position position="164"/>
    </location>
    <ligand>
        <name>NAD(+)</name>
        <dbReference type="ChEBI" id="CHEBI:57540"/>
    </ligand>
</feature>
<feature type="active site" description="Proton acceptor" evidence="8">
    <location>
        <position position="66"/>
    </location>
</feature>
<keyword evidence="2 8" id="KW-0808">Transferase</keyword>
<dbReference type="GO" id="GO:0006741">
    <property type="term" value="P:NADP+ biosynthetic process"/>
    <property type="evidence" value="ECO:0007669"/>
    <property type="project" value="UniProtKB-UniRule"/>
</dbReference>
<evidence type="ECO:0000256" key="2">
    <source>
        <dbReference type="ARBA" id="ARBA00022679"/>
    </source>
</evidence>
<dbReference type="PANTHER" id="PTHR20275:SF43">
    <property type="entry name" value="BIFUNCTIONAL NADP PHOSPHATASE_NAD KINASE"/>
    <property type="match status" value="1"/>
</dbReference>
<gene>
    <name evidence="8" type="primary">nadK</name>
    <name evidence="9" type="ORF">ENL91_01660</name>
</gene>
<dbReference type="InterPro" id="IPR017437">
    <property type="entry name" value="ATP-NAD_kinase_PpnK-typ_C"/>
</dbReference>
<evidence type="ECO:0000313" key="9">
    <source>
        <dbReference type="EMBL" id="HHI48860.1"/>
    </source>
</evidence>
<evidence type="ECO:0000256" key="6">
    <source>
        <dbReference type="ARBA" id="ARBA00022857"/>
    </source>
</evidence>
<feature type="binding site" evidence="8">
    <location>
        <begin position="175"/>
        <end position="180"/>
    </location>
    <ligand>
        <name>NAD(+)</name>
        <dbReference type="ChEBI" id="CHEBI:57540"/>
    </ligand>
</feature>
<dbReference type="InterPro" id="IPR016064">
    <property type="entry name" value="NAD/diacylglycerol_kinase_sf"/>
</dbReference>
<dbReference type="Gene3D" id="3.40.50.10330">
    <property type="entry name" value="Probable inorganic polyphosphate/atp-NAD kinase, domain 1"/>
    <property type="match status" value="1"/>
</dbReference>
<comment type="caution">
    <text evidence="9">The sequence shown here is derived from an EMBL/GenBank/DDBJ whole genome shotgun (WGS) entry which is preliminary data.</text>
</comment>